<proteinExistence type="inferred from homology"/>
<dbReference type="GO" id="GO:0043953">
    <property type="term" value="P:protein transport by the Tat complex"/>
    <property type="evidence" value="ECO:0007669"/>
    <property type="project" value="TreeGrafter"/>
</dbReference>
<dbReference type="EMBL" id="CAEZVD010000106">
    <property type="protein sequence ID" value="CAB4625813.1"/>
    <property type="molecule type" value="Genomic_DNA"/>
</dbReference>
<dbReference type="InterPro" id="IPR002033">
    <property type="entry name" value="TatC"/>
</dbReference>
<dbReference type="AlphaFoldDB" id="A0A6J6INA4"/>
<dbReference type="NCBIfam" id="TIGR00945">
    <property type="entry name" value="tatC"/>
    <property type="match status" value="1"/>
</dbReference>
<feature type="transmembrane region" description="Helical" evidence="5">
    <location>
        <begin position="223"/>
        <end position="243"/>
    </location>
</feature>
<dbReference type="HAMAP" id="MF_00902">
    <property type="entry name" value="TatC"/>
    <property type="match status" value="1"/>
</dbReference>
<feature type="transmembrane region" description="Helical" evidence="5">
    <location>
        <begin position="24"/>
        <end position="42"/>
    </location>
</feature>
<feature type="transmembrane region" description="Helical" evidence="5">
    <location>
        <begin position="199"/>
        <end position="217"/>
    </location>
</feature>
<name>A0A6J6INA4_9ZZZZ</name>
<dbReference type="GO" id="GO:0065002">
    <property type="term" value="P:intracellular protein transmembrane transport"/>
    <property type="evidence" value="ECO:0007669"/>
    <property type="project" value="TreeGrafter"/>
</dbReference>
<evidence type="ECO:0000256" key="4">
    <source>
        <dbReference type="ARBA" id="ARBA00023136"/>
    </source>
</evidence>
<feature type="transmembrane region" description="Helical" evidence="5">
    <location>
        <begin position="160"/>
        <end position="187"/>
    </location>
</feature>
<reference evidence="6" key="1">
    <citation type="submission" date="2020-05" db="EMBL/GenBank/DDBJ databases">
        <authorList>
            <person name="Chiriac C."/>
            <person name="Salcher M."/>
            <person name="Ghai R."/>
            <person name="Kavagutti S V."/>
        </authorList>
    </citation>
    <scope>NUCLEOTIDE SEQUENCE</scope>
</reference>
<keyword evidence="4 5" id="KW-0472">Membrane</keyword>
<evidence type="ECO:0000256" key="3">
    <source>
        <dbReference type="ARBA" id="ARBA00022989"/>
    </source>
</evidence>
<evidence type="ECO:0000256" key="5">
    <source>
        <dbReference type="SAM" id="Phobius"/>
    </source>
</evidence>
<dbReference type="GO" id="GO:0009977">
    <property type="term" value="F:proton motive force dependent protein transmembrane transporter activity"/>
    <property type="evidence" value="ECO:0007669"/>
    <property type="project" value="TreeGrafter"/>
</dbReference>
<accession>A0A6J6INA4</accession>
<keyword evidence="2 5" id="KW-0812">Transmembrane</keyword>
<dbReference type="PANTHER" id="PTHR30371:SF0">
    <property type="entry name" value="SEC-INDEPENDENT PROTEIN TRANSLOCASE PROTEIN TATC, CHLOROPLASTIC-RELATED"/>
    <property type="match status" value="1"/>
</dbReference>
<sequence>MARKRNPDGKMSLGGHLKELRNRLFWSAIFIFSGTVAGWFLFEPVFQILQKPVVDLANKQGVNATLNIGTVAGAFDLQLQVAIFLGVMMASPIWIYNLWAFVTPGLKKRERRFTLGFVFSALPLFLTGCWLAWISIPGFVSVLIGFTPQGTANVINANEYILFTIRILLVFGLAFVLPVVLVMLNFASLITAKSILKSWRLAVFVIAVIAALATPTADPMSMFLVMVPLIALYFIAAAITYFNDKRRERRQAKLNESYENISEAVDDAGSDD</sequence>
<keyword evidence="3 5" id="KW-1133">Transmembrane helix</keyword>
<evidence type="ECO:0000256" key="1">
    <source>
        <dbReference type="ARBA" id="ARBA00004141"/>
    </source>
</evidence>
<dbReference type="PANTHER" id="PTHR30371">
    <property type="entry name" value="SEC-INDEPENDENT PROTEIN TRANSLOCASE PROTEIN TATC"/>
    <property type="match status" value="1"/>
</dbReference>
<feature type="transmembrane region" description="Helical" evidence="5">
    <location>
        <begin position="114"/>
        <end position="140"/>
    </location>
</feature>
<dbReference type="PRINTS" id="PR01840">
    <property type="entry name" value="TATCFAMILY"/>
</dbReference>
<dbReference type="GO" id="GO:0033281">
    <property type="term" value="C:TAT protein transport complex"/>
    <property type="evidence" value="ECO:0007669"/>
    <property type="project" value="TreeGrafter"/>
</dbReference>
<protein>
    <submittedName>
        <fullName evidence="6">Unannotated protein</fullName>
    </submittedName>
</protein>
<dbReference type="Pfam" id="PF00902">
    <property type="entry name" value="TatC"/>
    <property type="match status" value="1"/>
</dbReference>
<gene>
    <name evidence="6" type="ORF">UFOPK1909_00874</name>
</gene>
<evidence type="ECO:0000313" key="6">
    <source>
        <dbReference type="EMBL" id="CAB4625813.1"/>
    </source>
</evidence>
<comment type="subcellular location">
    <subcellularLocation>
        <location evidence="1">Membrane</location>
        <topology evidence="1">Multi-pass membrane protein</topology>
    </subcellularLocation>
</comment>
<feature type="transmembrane region" description="Helical" evidence="5">
    <location>
        <begin position="81"/>
        <end position="102"/>
    </location>
</feature>
<evidence type="ECO:0000256" key="2">
    <source>
        <dbReference type="ARBA" id="ARBA00022692"/>
    </source>
</evidence>
<organism evidence="6">
    <name type="scientific">freshwater metagenome</name>
    <dbReference type="NCBI Taxonomy" id="449393"/>
    <lineage>
        <taxon>unclassified sequences</taxon>
        <taxon>metagenomes</taxon>
        <taxon>ecological metagenomes</taxon>
    </lineage>
</organism>